<dbReference type="Proteomes" id="UP001209540">
    <property type="component" value="Unassembled WGS sequence"/>
</dbReference>
<name>A0AAD5K8E3_9FUNG</name>
<organism evidence="1 2">
    <name type="scientific">Phascolomyces articulosus</name>
    <dbReference type="NCBI Taxonomy" id="60185"/>
    <lineage>
        <taxon>Eukaryota</taxon>
        <taxon>Fungi</taxon>
        <taxon>Fungi incertae sedis</taxon>
        <taxon>Mucoromycota</taxon>
        <taxon>Mucoromycotina</taxon>
        <taxon>Mucoromycetes</taxon>
        <taxon>Mucorales</taxon>
        <taxon>Lichtheimiaceae</taxon>
        <taxon>Phascolomyces</taxon>
    </lineage>
</organism>
<protein>
    <submittedName>
        <fullName evidence="1">Uncharacterized protein</fullName>
    </submittedName>
</protein>
<reference evidence="1" key="2">
    <citation type="submission" date="2023-02" db="EMBL/GenBank/DDBJ databases">
        <authorList>
            <consortium name="DOE Joint Genome Institute"/>
            <person name="Mondo S.J."/>
            <person name="Chang Y."/>
            <person name="Wang Y."/>
            <person name="Ahrendt S."/>
            <person name="Andreopoulos W."/>
            <person name="Barry K."/>
            <person name="Beard J."/>
            <person name="Benny G.L."/>
            <person name="Blankenship S."/>
            <person name="Bonito G."/>
            <person name="Cuomo C."/>
            <person name="Desiro A."/>
            <person name="Gervers K.A."/>
            <person name="Hundley H."/>
            <person name="Kuo A."/>
            <person name="LaButti K."/>
            <person name="Lang B.F."/>
            <person name="Lipzen A."/>
            <person name="O'Donnell K."/>
            <person name="Pangilinan J."/>
            <person name="Reynolds N."/>
            <person name="Sandor L."/>
            <person name="Smith M.W."/>
            <person name="Tsang A."/>
            <person name="Grigoriev I.V."/>
            <person name="Stajich J.E."/>
            <person name="Spatafora J.W."/>
        </authorList>
    </citation>
    <scope>NUCLEOTIDE SEQUENCE</scope>
    <source>
        <strain evidence="1">RSA 2281</strain>
    </source>
</reference>
<dbReference type="AlphaFoldDB" id="A0AAD5K8E3"/>
<dbReference type="InterPro" id="IPR023213">
    <property type="entry name" value="CAT-like_dom_sf"/>
</dbReference>
<comment type="caution">
    <text evidence="1">The sequence shown here is derived from an EMBL/GenBank/DDBJ whole genome shotgun (WGS) entry which is preliminary data.</text>
</comment>
<sequence>MPLETATIYPTNKHNRPFSSSKIPLHGFDLFGAPIQILNHRFFHAPTNGSFPEVIDKLKSSLAEALELYPPVQGTVQSDEEYVYCIAMDEVNRPGTPFIVETKDTPYTGDSEELSPRAGLLLPPGSTTLTVKVTQVNKKRIIYILSDDIFIRTS</sequence>
<evidence type="ECO:0000313" key="2">
    <source>
        <dbReference type="Proteomes" id="UP001209540"/>
    </source>
</evidence>
<reference evidence="1" key="1">
    <citation type="journal article" date="2022" name="IScience">
        <title>Evolution of zygomycete secretomes and the origins of terrestrial fungal ecologies.</title>
        <authorList>
            <person name="Chang Y."/>
            <person name="Wang Y."/>
            <person name="Mondo S."/>
            <person name="Ahrendt S."/>
            <person name="Andreopoulos W."/>
            <person name="Barry K."/>
            <person name="Beard J."/>
            <person name="Benny G.L."/>
            <person name="Blankenship S."/>
            <person name="Bonito G."/>
            <person name="Cuomo C."/>
            <person name="Desiro A."/>
            <person name="Gervers K.A."/>
            <person name="Hundley H."/>
            <person name="Kuo A."/>
            <person name="LaButti K."/>
            <person name="Lang B.F."/>
            <person name="Lipzen A."/>
            <person name="O'Donnell K."/>
            <person name="Pangilinan J."/>
            <person name="Reynolds N."/>
            <person name="Sandor L."/>
            <person name="Smith M.E."/>
            <person name="Tsang A."/>
            <person name="Grigoriev I.V."/>
            <person name="Stajich J.E."/>
            <person name="Spatafora J.W."/>
        </authorList>
    </citation>
    <scope>NUCLEOTIDE SEQUENCE</scope>
    <source>
        <strain evidence="1">RSA 2281</strain>
    </source>
</reference>
<dbReference type="Gene3D" id="3.30.559.10">
    <property type="entry name" value="Chloramphenicol acetyltransferase-like domain"/>
    <property type="match status" value="1"/>
</dbReference>
<keyword evidence="2" id="KW-1185">Reference proteome</keyword>
<gene>
    <name evidence="1" type="ORF">BDA99DRAFT_440042</name>
</gene>
<evidence type="ECO:0000313" key="1">
    <source>
        <dbReference type="EMBL" id="KAI9259595.1"/>
    </source>
</evidence>
<dbReference type="EMBL" id="JAIXMP010000017">
    <property type="protein sequence ID" value="KAI9259595.1"/>
    <property type="molecule type" value="Genomic_DNA"/>
</dbReference>
<proteinExistence type="predicted"/>
<accession>A0AAD5K8E3</accession>